<name>A0A0S4TYV1_RALSL</name>
<accession>A0A0S4TYV1</accession>
<gene>
    <name evidence="1" type="ORF">RUN39_v1_1170004</name>
</gene>
<sequence>MRGFLGATVRAEAARDARLLSLIAIGARGDARNLERTLDQFNDKATGHADFRSNR</sequence>
<evidence type="ECO:0000313" key="1">
    <source>
        <dbReference type="EMBL" id="CUV15212.1"/>
    </source>
</evidence>
<dbReference type="EMBL" id="LN899819">
    <property type="protein sequence ID" value="CUV15212.1"/>
    <property type="molecule type" value="Genomic_DNA"/>
</dbReference>
<proteinExistence type="predicted"/>
<protein>
    <submittedName>
        <fullName evidence="1">Uncharacterized protein</fullName>
    </submittedName>
</protein>
<dbReference type="AlphaFoldDB" id="A0A0S4TYV1"/>
<reference evidence="1" key="1">
    <citation type="submission" date="2015-10" db="EMBL/GenBank/DDBJ databases">
        <authorList>
            <person name="Gilbert D.G."/>
        </authorList>
    </citation>
    <scope>NUCLEOTIDE SEQUENCE</scope>
    <source>
        <strain evidence="1">Phyl III-seqv23</strain>
    </source>
</reference>
<organism evidence="1">
    <name type="scientific">Ralstonia solanacearum</name>
    <name type="common">Pseudomonas solanacearum</name>
    <dbReference type="NCBI Taxonomy" id="305"/>
    <lineage>
        <taxon>Bacteria</taxon>
        <taxon>Pseudomonadati</taxon>
        <taxon>Pseudomonadota</taxon>
        <taxon>Betaproteobacteria</taxon>
        <taxon>Burkholderiales</taxon>
        <taxon>Burkholderiaceae</taxon>
        <taxon>Ralstonia</taxon>
        <taxon>Ralstonia solanacearum species complex</taxon>
    </lineage>
</organism>